<evidence type="ECO:0000313" key="3">
    <source>
        <dbReference type="Proteomes" id="UP000177371"/>
    </source>
</evidence>
<name>A0A1F4UUG6_UNCKA</name>
<feature type="transmembrane region" description="Helical" evidence="1">
    <location>
        <begin position="24"/>
        <end position="51"/>
    </location>
</feature>
<accession>A0A1F4UUG6</accession>
<gene>
    <name evidence="2" type="ORF">A2W32_00575</name>
</gene>
<dbReference type="EMBL" id="MEUT01000068">
    <property type="protein sequence ID" value="OGC48536.1"/>
    <property type="molecule type" value="Genomic_DNA"/>
</dbReference>
<dbReference type="Proteomes" id="UP000177371">
    <property type="component" value="Unassembled WGS sequence"/>
</dbReference>
<evidence type="ECO:0000313" key="2">
    <source>
        <dbReference type="EMBL" id="OGC48536.1"/>
    </source>
</evidence>
<proteinExistence type="predicted"/>
<sequence length="271" mass="31219">MVKTPLSSKVKNEADSIQVSKRKYLFVFLLSTTVSIGWFVIAGFAWILAGLGGAEASYSSANVIYWGTYLFIVLATTLFFRKFYHLKFFQTLIITLLPGIMFWLLLGSGVYFSKRSIRTSQTKRVQNLQNNVGASDFSFRVTPHDTKYYNIETNVKVRIEQEKVSFSDVNFGILDKEDIHLQYEGKDERATAIYIDRVNVKYRSVGNSSDFQTYNQRAQHEFLYPGEYDFEVVFEKWLESAPSLKLKSYQFVVFIPTGGLTRIKSFDFEGL</sequence>
<organism evidence="2 3">
    <name type="scientific">candidate division WWE3 bacterium RBG_16_37_10</name>
    <dbReference type="NCBI Taxonomy" id="1802610"/>
    <lineage>
        <taxon>Bacteria</taxon>
        <taxon>Katanobacteria</taxon>
    </lineage>
</organism>
<dbReference type="STRING" id="1802610.A2W32_00575"/>
<evidence type="ECO:0000256" key="1">
    <source>
        <dbReference type="SAM" id="Phobius"/>
    </source>
</evidence>
<protein>
    <submittedName>
        <fullName evidence="2">Uncharacterized protein</fullName>
    </submittedName>
</protein>
<feature type="transmembrane region" description="Helical" evidence="1">
    <location>
        <begin position="63"/>
        <end position="80"/>
    </location>
</feature>
<dbReference type="AlphaFoldDB" id="A0A1F4UUG6"/>
<comment type="caution">
    <text evidence="2">The sequence shown here is derived from an EMBL/GenBank/DDBJ whole genome shotgun (WGS) entry which is preliminary data.</text>
</comment>
<keyword evidence="1" id="KW-0472">Membrane</keyword>
<reference evidence="2 3" key="1">
    <citation type="journal article" date="2016" name="Nat. Commun.">
        <title>Thousands of microbial genomes shed light on interconnected biogeochemical processes in an aquifer system.</title>
        <authorList>
            <person name="Anantharaman K."/>
            <person name="Brown C.T."/>
            <person name="Hug L.A."/>
            <person name="Sharon I."/>
            <person name="Castelle C.J."/>
            <person name="Probst A.J."/>
            <person name="Thomas B.C."/>
            <person name="Singh A."/>
            <person name="Wilkins M.J."/>
            <person name="Karaoz U."/>
            <person name="Brodie E.L."/>
            <person name="Williams K.H."/>
            <person name="Hubbard S.S."/>
            <person name="Banfield J.F."/>
        </authorList>
    </citation>
    <scope>NUCLEOTIDE SEQUENCE [LARGE SCALE GENOMIC DNA]</scope>
</reference>
<keyword evidence="1" id="KW-0812">Transmembrane</keyword>
<keyword evidence="1" id="KW-1133">Transmembrane helix</keyword>
<feature type="transmembrane region" description="Helical" evidence="1">
    <location>
        <begin position="92"/>
        <end position="112"/>
    </location>
</feature>